<accession>A0AA88YK69</accession>
<protein>
    <recommendedName>
        <fullName evidence="1">Small ribosomal subunit protein mS35 mitochondrial conserved domain-containing protein</fullName>
    </recommendedName>
</protein>
<dbReference type="AlphaFoldDB" id="A0AA88YK69"/>
<organism evidence="2 3">
    <name type="scientific">Pinctada imbricata</name>
    <name type="common">Atlantic pearl-oyster</name>
    <name type="synonym">Pinctada martensii</name>
    <dbReference type="NCBI Taxonomy" id="66713"/>
    <lineage>
        <taxon>Eukaryota</taxon>
        <taxon>Metazoa</taxon>
        <taxon>Spiralia</taxon>
        <taxon>Lophotrochozoa</taxon>
        <taxon>Mollusca</taxon>
        <taxon>Bivalvia</taxon>
        <taxon>Autobranchia</taxon>
        <taxon>Pteriomorphia</taxon>
        <taxon>Pterioida</taxon>
        <taxon>Pterioidea</taxon>
        <taxon>Pteriidae</taxon>
        <taxon>Pinctada</taxon>
    </lineage>
</organism>
<evidence type="ECO:0000259" key="1">
    <source>
        <dbReference type="Pfam" id="PF10213"/>
    </source>
</evidence>
<dbReference type="EMBL" id="VSWD01000007">
    <property type="protein sequence ID" value="KAK3098464.1"/>
    <property type="molecule type" value="Genomic_DNA"/>
</dbReference>
<evidence type="ECO:0000313" key="3">
    <source>
        <dbReference type="Proteomes" id="UP001186944"/>
    </source>
</evidence>
<name>A0AA88YK69_PINIB</name>
<reference evidence="2" key="1">
    <citation type="submission" date="2019-08" db="EMBL/GenBank/DDBJ databases">
        <title>The improved chromosome-level genome for the pearl oyster Pinctada fucata martensii using PacBio sequencing and Hi-C.</title>
        <authorList>
            <person name="Zheng Z."/>
        </authorList>
    </citation>
    <scope>NUCLEOTIDE SEQUENCE</scope>
    <source>
        <strain evidence="2">ZZ-2019</strain>
        <tissue evidence="2">Adductor muscle</tissue>
    </source>
</reference>
<dbReference type="InterPro" id="IPR039848">
    <property type="entry name" value="Ribosomal_mS35_mt"/>
</dbReference>
<dbReference type="PANTHER" id="PTHR13490:SF0">
    <property type="entry name" value="SMALL RIBOSOMAL SUBUNIT PROTEIN MS35"/>
    <property type="match status" value="1"/>
</dbReference>
<dbReference type="PANTHER" id="PTHR13490">
    <property type="entry name" value="MITOCHONDRIAL 28S RIBOSOMAL PROTEIN S28"/>
    <property type="match status" value="1"/>
</dbReference>
<keyword evidence="3" id="KW-1185">Reference proteome</keyword>
<sequence>MAAGAKCLLLTRFTHFNKNKCIFQISRCLQAIPTEPVEYEPKIDKGHYSIQRQFELQKNTVQYTFMIGLSPNGFREYDLYQHGRRFKETKFIFGRFKRSKMNEPPPAIPRCTQMPTDQHWPNVWPTAKTFNWSQVPFNVRQGFTVYKAVPKKKGNLELMKIPNFLHLTPPHIKQHCEALKDLCTEWPQELQTDEDCKKYFPVEVVTSDYLFSGPSIRDERARICTVKFDLDDLELDYHARDKFLRLVGDRYDKETNTVTFVTDRCPLRKQNYDYAIYLMTAVYFESWTTEPWESEKEESDWETYHWDLSSSRKSVVSIVQQMKQVSSGPEGDTTPMEEEELLQTPEIQEYKRCVTVLHNQGENADTLTDYKNAVLQLYKVPTSSNTPIVIS</sequence>
<feature type="domain" description="Small ribosomal subunit protein mS35 mitochondrial conserved" evidence="1">
    <location>
        <begin position="218"/>
        <end position="286"/>
    </location>
</feature>
<comment type="caution">
    <text evidence="2">The sequence shown here is derived from an EMBL/GenBank/DDBJ whole genome shotgun (WGS) entry which is preliminary data.</text>
</comment>
<evidence type="ECO:0000313" key="2">
    <source>
        <dbReference type="EMBL" id="KAK3098464.1"/>
    </source>
</evidence>
<dbReference type="Proteomes" id="UP001186944">
    <property type="component" value="Unassembled WGS sequence"/>
</dbReference>
<dbReference type="GO" id="GO:0003735">
    <property type="term" value="F:structural constituent of ribosome"/>
    <property type="evidence" value="ECO:0007669"/>
    <property type="project" value="InterPro"/>
</dbReference>
<dbReference type="Pfam" id="PF10213">
    <property type="entry name" value="MRP-S28"/>
    <property type="match status" value="1"/>
</dbReference>
<dbReference type="GO" id="GO:0005763">
    <property type="term" value="C:mitochondrial small ribosomal subunit"/>
    <property type="evidence" value="ECO:0007669"/>
    <property type="project" value="TreeGrafter"/>
</dbReference>
<gene>
    <name evidence="2" type="ORF">FSP39_019721</name>
</gene>
<dbReference type="GO" id="GO:0032543">
    <property type="term" value="P:mitochondrial translation"/>
    <property type="evidence" value="ECO:0007669"/>
    <property type="project" value="InterPro"/>
</dbReference>
<proteinExistence type="predicted"/>
<dbReference type="InterPro" id="IPR019349">
    <property type="entry name" value="Ribosomal_mS35_mit"/>
</dbReference>